<proteinExistence type="predicted"/>
<name>A0AAW9Q7G3_9CYAN</name>
<comment type="caution">
    <text evidence="1">The sequence shown here is derived from an EMBL/GenBank/DDBJ whole genome shotgun (WGS) entry which is preliminary data.</text>
</comment>
<dbReference type="EMBL" id="JAZBJZ010000115">
    <property type="protein sequence ID" value="MEE3719160.1"/>
    <property type="molecule type" value="Genomic_DNA"/>
</dbReference>
<evidence type="ECO:0000313" key="1">
    <source>
        <dbReference type="EMBL" id="MEE3719160.1"/>
    </source>
</evidence>
<gene>
    <name evidence="1" type="ORF">V2H45_20655</name>
</gene>
<dbReference type="RefSeq" id="WP_330485597.1">
    <property type="nucleotide sequence ID" value="NZ_JAZBJZ010000115.1"/>
</dbReference>
<accession>A0AAW9Q7G3</accession>
<evidence type="ECO:0000313" key="2">
    <source>
        <dbReference type="Proteomes" id="UP001333818"/>
    </source>
</evidence>
<keyword evidence="2" id="KW-1185">Reference proteome</keyword>
<dbReference type="AlphaFoldDB" id="A0AAW9Q7G3"/>
<sequence length="51" mass="5802">MSMYLFSHLILHLISQWRHSDRPLSLPVANLCKRSRSSNVILALSITINPA</sequence>
<dbReference type="Proteomes" id="UP001333818">
    <property type="component" value="Unassembled WGS sequence"/>
</dbReference>
<protein>
    <submittedName>
        <fullName evidence="1">Uncharacterized protein</fullName>
    </submittedName>
</protein>
<reference evidence="1" key="1">
    <citation type="submission" date="2024-01" db="EMBL/GenBank/DDBJ databases">
        <title>Bank of Algae and Cyanobacteria of the Azores (BACA) strain genomes.</title>
        <authorList>
            <person name="Luz R."/>
            <person name="Cordeiro R."/>
            <person name="Fonseca A."/>
            <person name="Goncalves V."/>
        </authorList>
    </citation>
    <scope>NUCLEOTIDE SEQUENCE</scope>
    <source>
        <strain evidence="1">BACA0141</strain>
    </source>
</reference>
<organism evidence="1 2">
    <name type="scientific">Tumidithrix elongata BACA0141</name>
    <dbReference type="NCBI Taxonomy" id="2716417"/>
    <lineage>
        <taxon>Bacteria</taxon>
        <taxon>Bacillati</taxon>
        <taxon>Cyanobacteriota</taxon>
        <taxon>Cyanophyceae</taxon>
        <taxon>Pseudanabaenales</taxon>
        <taxon>Pseudanabaenaceae</taxon>
        <taxon>Tumidithrix</taxon>
        <taxon>Tumidithrix elongata</taxon>
    </lineage>
</organism>